<evidence type="ECO:0008006" key="3">
    <source>
        <dbReference type="Google" id="ProtNLM"/>
    </source>
</evidence>
<gene>
    <name evidence="1" type="ORF">HYG86_06670</name>
</gene>
<dbReference type="EMBL" id="CP058559">
    <property type="protein sequence ID" value="QNO14479.1"/>
    <property type="molecule type" value="Genomic_DNA"/>
</dbReference>
<protein>
    <recommendedName>
        <fullName evidence="3">Flagellar protein</fullName>
    </recommendedName>
</protein>
<sequence length="137" mass="15357">MDVRNCPSCGKIFNRLRRDICPACVQKEDQEYELVRDFIYDHPSVDVQGLHEGTGVAVDTIMKFLREDRLVNTSKNLVLECESCGTGISSGRFCDSCKAGLAKDFSSAGKTKDVPQQPAKSGYGSFHFMRDRLNKDR</sequence>
<accession>A0A7G9W717</accession>
<reference evidence="1 2" key="1">
    <citation type="submission" date="2020-07" db="EMBL/GenBank/DDBJ databases">
        <title>Alkalicella. sp. LB2 genome.</title>
        <authorList>
            <person name="Postec A."/>
            <person name="Quemeneur M."/>
        </authorList>
    </citation>
    <scope>NUCLEOTIDE SEQUENCE [LARGE SCALE GENOMIC DNA]</scope>
    <source>
        <strain evidence="1 2">LB2</strain>
    </source>
</reference>
<name>A0A7G9W717_ALKCA</name>
<organism evidence="1 2">
    <name type="scientific">Alkalicella caledoniensis</name>
    <dbReference type="NCBI Taxonomy" id="2731377"/>
    <lineage>
        <taxon>Bacteria</taxon>
        <taxon>Bacillati</taxon>
        <taxon>Bacillota</taxon>
        <taxon>Clostridia</taxon>
        <taxon>Eubacteriales</taxon>
        <taxon>Proteinivoracaceae</taxon>
        <taxon>Alkalicella</taxon>
    </lineage>
</organism>
<evidence type="ECO:0000313" key="1">
    <source>
        <dbReference type="EMBL" id="QNO14479.1"/>
    </source>
</evidence>
<proteinExistence type="predicted"/>
<evidence type="ECO:0000313" key="2">
    <source>
        <dbReference type="Proteomes" id="UP000516160"/>
    </source>
</evidence>
<keyword evidence="2" id="KW-1185">Reference proteome</keyword>
<dbReference type="AlphaFoldDB" id="A0A7G9W717"/>
<dbReference type="RefSeq" id="WP_213168203.1">
    <property type="nucleotide sequence ID" value="NZ_CP058559.1"/>
</dbReference>
<dbReference type="KEGG" id="acae:HYG86_06670"/>
<dbReference type="Proteomes" id="UP000516160">
    <property type="component" value="Chromosome"/>
</dbReference>